<proteinExistence type="predicted"/>
<dbReference type="Proteomes" id="UP000006906">
    <property type="component" value="Chromosome 7"/>
</dbReference>
<dbReference type="InParanoid" id="A0A2K3DLL6"/>
<protein>
    <submittedName>
        <fullName evidence="1">Uncharacterized protein</fullName>
    </submittedName>
</protein>
<keyword evidence="2" id="KW-1185">Reference proteome</keyword>
<dbReference type="KEGG" id="cre:CHLRE_07g354976v5"/>
<sequence>MAAVVKPEDSDPVLPGPLGSVAVKSPRAKLRARKTYKPHECPYCLQLPARTFCFYHARYCHLRRCRQRHELAEGSGQD</sequence>
<reference evidence="1 2" key="1">
    <citation type="journal article" date="2007" name="Science">
        <title>The Chlamydomonas genome reveals the evolution of key animal and plant functions.</title>
        <authorList>
            <person name="Merchant S.S."/>
            <person name="Prochnik S.E."/>
            <person name="Vallon O."/>
            <person name="Harris E.H."/>
            <person name="Karpowicz S.J."/>
            <person name="Witman G.B."/>
            <person name="Terry A."/>
            <person name="Salamov A."/>
            <person name="Fritz-Laylin L.K."/>
            <person name="Marechal-Drouard L."/>
            <person name="Marshall W.F."/>
            <person name="Qu L.H."/>
            <person name="Nelson D.R."/>
            <person name="Sanderfoot A.A."/>
            <person name="Spalding M.H."/>
            <person name="Kapitonov V.V."/>
            <person name="Ren Q."/>
            <person name="Ferris P."/>
            <person name="Lindquist E."/>
            <person name="Shapiro H."/>
            <person name="Lucas S.M."/>
            <person name="Grimwood J."/>
            <person name="Schmutz J."/>
            <person name="Cardol P."/>
            <person name="Cerutti H."/>
            <person name="Chanfreau G."/>
            <person name="Chen C.L."/>
            <person name="Cognat V."/>
            <person name="Croft M.T."/>
            <person name="Dent R."/>
            <person name="Dutcher S."/>
            <person name="Fernandez E."/>
            <person name="Fukuzawa H."/>
            <person name="Gonzalez-Ballester D."/>
            <person name="Gonzalez-Halphen D."/>
            <person name="Hallmann A."/>
            <person name="Hanikenne M."/>
            <person name="Hippler M."/>
            <person name="Inwood W."/>
            <person name="Jabbari K."/>
            <person name="Kalanon M."/>
            <person name="Kuras R."/>
            <person name="Lefebvre P.A."/>
            <person name="Lemaire S.D."/>
            <person name="Lobanov A.V."/>
            <person name="Lohr M."/>
            <person name="Manuell A."/>
            <person name="Meier I."/>
            <person name="Mets L."/>
            <person name="Mittag M."/>
            <person name="Mittelmeier T."/>
            <person name="Moroney J.V."/>
            <person name="Moseley J."/>
            <person name="Napoli C."/>
            <person name="Nedelcu A.M."/>
            <person name="Niyogi K."/>
            <person name="Novoselov S.V."/>
            <person name="Paulsen I.T."/>
            <person name="Pazour G."/>
            <person name="Purton S."/>
            <person name="Ral J.P."/>
            <person name="Riano-Pachon D.M."/>
            <person name="Riekhof W."/>
            <person name="Rymarquis L."/>
            <person name="Schroda M."/>
            <person name="Stern D."/>
            <person name="Umen J."/>
            <person name="Willows R."/>
            <person name="Wilson N."/>
            <person name="Zimmer S.L."/>
            <person name="Allmer J."/>
            <person name="Balk J."/>
            <person name="Bisova K."/>
            <person name="Chen C.J."/>
            <person name="Elias M."/>
            <person name="Gendler K."/>
            <person name="Hauser C."/>
            <person name="Lamb M.R."/>
            <person name="Ledford H."/>
            <person name="Long J.C."/>
            <person name="Minagawa J."/>
            <person name="Page M.D."/>
            <person name="Pan J."/>
            <person name="Pootakham W."/>
            <person name="Roje S."/>
            <person name="Rose A."/>
            <person name="Stahlberg E."/>
            <person name="Terauchi A.M."/>
            <person name="Yang P."/>
            <person name="Ball S."/>
            <person name="Bowler C."/>
            <person name="Dieckmann C.L."/>
            <person name="Gladyshev V.N."/>
            <person name="Green P."/>
            <person name="Jorgensen R."/>
            <person name="Mayfield S."/>
            <person name="Mueller-Roeber B."/>
            <person name="Rajamani S."/>
            <person name="Sayre R.T."/>
            <person name="Brokstein P."/>
            <person name="Dubchak I."/>
            <person name="Goodstein D."/>
            <person name="Hornick L."/>
            <person name="Huang Y.W."/>
            <person name="Jhaveri J."/>
            <person name="Luo Y."/>
            <person name="Martinez D."/>
            <person name="Ngau W.C."/>
            <person name="Otillar B."/>
            <person name="Poliakov A."/>
            <person name="Porter A."/>
            <person name="Szajkowski L."/>
            <person name="Werner G."/>
            <person name="Zhou K."/>
            <person name="Grigoriev I.V."/>
            <person name="Rokhsar D.S."/>
            <person name="Grossman A.R."/>
        </authorList>
    </citation>
    <scope>NUCLEOTIDE SEQUENCE [LARGE SCALE GENOMIC DNA]</scope>
    <source>
        <strain evidence="2">CC-503</strain>
    </source>
</reference>
<evidence type="ECO:0000313" key="1">
    <source>
        <dbReference type="EMBL" id="PNW81413.1"/>
    </source>
</evidence>
<dbReference type="GeneID" id="66054231"/>
<gene>
    <name evidence="1" type="ORF">CHLRE_07g354976v5</name>
</gene>
<dbReference type="AlphaFoldDB" id="A0A2K3DLL6"/>
<accession>A0A2K3DLL6</accession>
<name>A0A2K3DLL6_CHLRE</name>
<dbReference type="RefSeq" id="XP_042923203.1">
    <property type="nucleotide sequence ID" value="XM_043064635.1"/>
</dbReference>
<evidence type="ECO:0000313" key="2">
    <source>
        <dbReference type="Proteomes" id="UP000006906"/>
    </source>
</evidence>
<dbReference type="EMBL" id="CM008968">
    <property type="protein sequence ID" value="PNW81413.1"/>
    <property type="molecule type" value="Genomic_DNA"/>
</dbReference>
<dbReference type="Gramene" id="PNW81413">
    <property type="protein sequence ID" value="PNW81413"/>
    <property type="gene ID" value="CHLRE_07g354976v5"/>
</dbReference>
<organism evidence="1 2">
    <name type="scientific">Chlamydomonas reinhardtii</name>
    <name type="common">Chlamydomonas smithii</name>
    <dbReference type="NCBI Taxonomy" id="3055"/>
    <lineage>
        <taxon>Eukaryota</taxon>
        <taxon>Viridiplantae</taxon>
        <taxon>Chlorophyta</taxon>
        <taxon>core chlorophytes</taxon>
        <taxon>Chlorophyceae</taxon>
        <taxon>CS clade</taxon>
        <taxon>Chlamydomonadales</taxon>
        <taxon>Chlamydomonadaceae</taxon>
        <taxon>Chlamydomonas</taxon>
    </lineage>
</organism>